<evidence type="ECO:0000313" key="5">
    <source>
        <dbReference type="EMBL" id="ARP21815.1"/>
    </source>
</evidence>
<reference evidence="5" key="1">
    <citation type="submission" date="2016-10" db="EMBL/GenBank/DDBJ databases">
        <title>The High Quality Genome of Vibrio alginolyticus K01M1.</title>
        <authorList>
            <person name="Wendling C."/>
            <person name="Chibani C.M."/>
            <person name="Hertel R."/>
            <person name="Sproer C."/>
            <person name="Bunk B."/>
            <person name="Overmann J."/>
            <person name="Roth O."/>
            <person name="Liesegang H."/>
        </authorList>
    </citation>
    <scope>NUCLEOTIDE SEQUENCE</scope>
    <source>
        <strain evidence="5">K05K4</strain>
        <plasmid evidence="5">pL289</plasmid>
    </source>
</reference>
<feature type="domain" description="DNA-binding protein H-NS-like C-terminal" evidence="3">
    <location>
        <begin position="82"/>
        <end position="112"/>
    </location>
</feature>
<geneLocation type="plasmid" evidence="5">
    <name>pL289</name>
</geneLocation>
<feature type="coiled-coil region" evidence="1">
    <location>
        <begin position="26"/>
        <end position="53"/>
    </location>
</feature>
<keyword evidence="5" id="KW-0614">Plasmid</keyword>
<dbReference type="SUPFAM" id="SSF81273">
    <property type="entry name" value="H-NS histone-like proteins"/>
    <property type="match status" value="1"/>
</dbReference>
<dbReference type="Pfam" id="PF00816">
    <property type="entry name" value="Histone_HNS"/>
    <property type="match status" value="1"/>
</dbReference>
<dbReference type="Pfam" id="PF22470">
    <property type="entry name" value="Histone_HNS_N"/>
    <property type="match status" value="1"/>
</dbReference>
<feature type="domain" description="DNA-binding protein H-NS-like N-terminal" evidence="4">
    <location>
        <begin position="7"/>
        <end position="73"/>
    </location>
</feature>
<dbReference type="AlphaFoldDB" id="A0A1W6TLM3"/>
<accession>A0A1W6TLM3</accession>
<evidence type="ECO:0000256" key="1">
    <source>
        <dbReference type="SAM" id="Coils"/>
    </source>
</evidence>
<dbReference type="EMBL" id="CP017904">
    <property type="protein sequence ID" value="ARP21815.1"/>
    <property type="molecule type" value="Genomic_DNA"/>
</dbReference>
<dbReference type="GO" id="GO:0003677">
    <property type="term" value="F:DNA binding"/>
    <property type="evidence" value="ECO:0007669"/>
    <property type="project" value="InterPro"/>
</dbReference>
<dbReference type="GO" id="GO:0046983">
    <property type="term" value="F:protein dimerization activity"/>
    <property type="evidence" value="ECO:0007669"/>
    <property type="project" value="InterPro"/>
</dbReference>
<dbReference type="Gene3D" id="1.10.287.1050">
    <property type="entry name" value="H-NS histone-like proteins"/>
    <property type="match status" value="1"/>
</dbReference>
<dbReference type="InterPro" id="IPR054180">
    <property type="entry name" value="H-NS-like_N"/>
</dbReference>
<evidence type="ECO:0000259" key="3">
    <source>
        <dbReference type="Pfam" id="PF00816"/>
    </source>
</evidence>
<dbReference type="InterPro" id="IPR027444">
    <property type="entry name" value="H-NS_C_dom"/>
</dbReference>
<protein>
    <submittedName>
        <fullName evidence="5">Transcriptional regulator</fullName>
    </submittedName>
</protein>
<organism evidence="5">
    <name type="scientific">Vibrio alginolyticus</name>
    <dbReference type="NCBI Taxonomy" id="663"/>
    <lineage>
        <taxon>Bacteria</taxon>
        <taxon>Pseudomonadati</taxon>
        <taxon>Pseudomonadota</taxon>
        <taxon>Gammaproteobacteria</taxon>
        <taxon>Vibrionales</taxon>
        <taxon>Vibrionaceae</taxon>
        <taxon>Vibrio</taxon>
    </lineage>
</organism>
<dbReference type="InterPro" id="IPR027454">
    <property type="entry name" value="Histone_HNS_N"/>
</dbReference>
<gene>
    <name evidence="5" type="ORF">K05K4_51130</name>
</gene>
<name>A0A1W6TLM3_VIBAL</name>
<feature type="region of interest" description="Disordered" evidence="2">
    <location>
        <begin position="81"/>
        <end position="107"/>
    </location>
</feature>
<dbReference type="InterPro" id="IPR037150">
    <property type="entry name" value="H-NS_C_dom_sf"/>
</dbReference>
<keyword evidence="1" id="KW-0175">Coiled coil</keyword>
<evidence type="ECO:0000256" key="2">
    <source>
        <dbReference type="SAM" id="MobiDB-lite"/>
    </source>
</evidence>
<proteinExistence type="predicted"/>
<sequence length="125" mass="14572">MDLEKTLRELRKELKTASIKDVETYITRLNKVLEEKKLEKRQAEEARQAEEMAIQRIIQSAQDQGLDLDNLVRAIQEPKSKPKYTFDDEDGVTHHWSGQGRTPSALKSAMKRLNKPQDYFLTEKN</sequence>
<dbReference type="Gene3D" id="4.10.430.10">
    <property type="entry name" value="Histone-like protein H-NS, C-terminal domain"/>
    <property type="match status" value="1"/>
</dbReference>
<evidence type="ECO:0000259" key="4">
    <source>
        <dbReference type="Pfam" id="PF22470"/>
    </source>
</evidence>